<dbReference type="EMBL" id="CM037614">
    <property type="protein sequence ID" value="KAH8017766.1"/>
    <property type="molecule type" value="Genomic_DNA"/>
</dbReference>
<proteinExistence type="predicted"/>
<comment type="caution">
    <text evidence="1">The sequence shown here is derived from an EMBL/GenBank/DDBJ whole genome shotgun (WGS) entry which is preliminary data.</text>
</comment>
<gene>
    <name evidence="1" type="ORF">K3G42_032436</name>
</gene>
<organism evidence="1 2">
    <name type="scientific">Sphaerodactylus townsendi</name>
    <dbReference type="NCBI Taxonomy" id="933632"/>
    <lineage>
        <taxon>Eukaryota</taxon>
        <taxon>Metazoa</taxon>
        <taxon>Chordata</taxon>
        <taxon>Craniata</taxon>
        <taxon>Vertebrata</taxon>
        <taxon>Euteleostomi</taxon>
        <taxon>Lepidosauria</taxon>
        <taxon>Squamata</taxon>
        <taxon>Bifurcata</taxon>
        <taxon>Gekkota</taxon>
        <taxon>Sphaerodactylidae</taxon>
        <taxon>Sphaerodactylus</taxon>
    </lineage>
</organism>
<dbReference type="Proteomes" id="UP000827872">
    <property type="component" value="Linkage Group LG01"/>
</dbReference>
<protein>
    <submittedName>
        <fullName evidence="1">Uncharacterized protein</fullName>
    </submittedName>
</protein>
<sequence>MPSLQVEITDIENEEKRYSLFLQLLDSSENHEEFQHLVMLLQAWPPMKNENITCASNNPWVKLGTVMLVKSLPEHKENMGNEILKICRSLYETKHTLSMECIKDLCLQLLNQSLLLPSLKLLLESRDQDLHALALEQITAVAKV</sequence>
<keyword evidence="2" id="KW-1185">Reference proteome</keyword>
<evidence type="ECO:0000313" key="2">
    <source>
        <dbReference type="Proteomes" id="UP000827872"/>
    </source>
</evidence>
<evidence type="ECO:0000313" key="1">
    <source>
        <dbReference type="EMBL" id="KAH8017766.1"/>
    </source>
</evidence>
<name>A0ACB8GER9_9SAUR</name>
<reference evidence="1" key="1">
    <citation type="submission" date="2021-08" db="EMBL/GenBank/DDBJ databases">
        <title>The first chromosome-level gecko genome reveals the dynamic sex chromosomes of Neotropical dwarf geckos (Sphaerodactylidae: Sphaerodactylus).</title>
        <authorList>
            <person name="Pinto B.J."/>
            <person name="Keating S.E."/>
            <person name="Gamble T."/>
        </authorList>
    </citation>
    <scope>NUCLEOTIDE SEQUENCE</scope>
    <source>
        <strain evidence="1">TG3544</strain>
    </source>
</reference>
<accession>A0ACB8GER9</accession>